<dbReference type="Gene3D" id="3.90.215.10">
    <property type="entry name" value="Gamma Fibrinogen, chain A, domain 1"/>
    <property type="match status" value="1"/>
</dbReference>
<gene>
    <name evidence="1" type="ORF">BE04_49350</name>
</gene>
<name>A0A150PH90_SORCE</name>
<evidence type="ECO:0000313" key="1">
    <source>
        <dbReference type="EMBL" id="KYF55045.1"/>
    </source>
</evidence>
<dbReference type="InterPro" id="IPR036056">
    <property type="entry name" value="Fibrinogen-like_C"/>
</dbReference>
<protein>
    <recommendedName>
        <fullName evidence="3">Fibrinogen C-terminal domain-containing protein</fullName>
    </recommendedName>
</protein>
<dbReference type="Proteomes" id="UP000075604">
    <property type="component" value="Unassembled WGS sequence"/>
</dbReference>
<dbReference type="AlphaFoldDB" id="A0A150PH90"/>
<dbReference type="SUPFAM" id="SSF56496">
    <property type="entry name" value="Fibrinogen C-terminal domain-like"/>
    <property type="match status" value="2"/>
</dbReference>
<organism evidence="1 2">
    <name type="scientific">Sorangium cellulosum</name>
    <name type="common">Polyangium cellulosum</name>
    <dbReference type="NCBI Taxonomy" id="56"/>
    <lineage>
        <taxon>Bacteria</taxon>
        <taxon>Pseudomonadati</taxon>
        <taxon>Myxococcota</taxon>
        <taxon>Polyangia</taxon>
        <taxon>Polyangiales</taxon>
        <taxon>Polyangiaceae</taxon>
        <taxon>Sorangium</taxon>
    </lineage>
</organism>
<reference evidence="1 2" key="1">
    <citation type="submission" date="2014-02" db="EMBL/GenBank/DDBJ databases">
        <title>The small core and large imbalanced accessory genome model reveals a collaborative survival strategy of Sorangium cellulosum strains in nature.</title>
        <authorList>
            <person name="Han K."/>
            <person name="Peng R."/>
            <person name="Blom J."/>
            <person name="Li Y.-Z."/>
        </authorList>
    </citation>
    <scope>NUCLEOTIDE SEQUENCE [LARGE SCALE GENOMIC DNA]</scope>
    <source>
        <strain evidence="1 2">So0157-18</strain>
    </source>
</reference>
<sequence>MLTMVTACSSKPRRFDPDAGSAAGVTVDPDKICEPGTQELCYGGPPSTMGAGLCKAGARTCNDEGTEHGPCEGQIQPAIELCDTPADENCDGAVNEGCIYPSCADVPAGSPSGVYLHDPGASGAAEAPAVYCDMESEGGGWALLYNSVGSDRGTTMAFWDIPYLHRFRSKGEPSLDANVYQGWLYHQGTEYRDEVEDIQGKVAQLFHARSAGIEPDTLHFKAPELVSGESEIYEAQFAAGWSSSDFDGDTWAENCSVKYSRVTQHYSSCWRYSLGSDADSPVDDGGWGPHLHSASARRLGLHVDGSGYTRVKRLSRWVRR</sequence>
<evidence type="ECO:0000313" key="2">
    <source>
        <dbReference type="Proteomes" id="UP000075604"/>
    </source>
</evidence>
<proteinExistence type="predicted"/>
<dbReference type="EMBL" id="JELX01002546">
    <property type="protein sequence ID" value="KYF55045.1"/>
    <property type="molecule type" value="Genomic_DNA"/>
</dbReference>
<comment type="caution">
    <text evidence="1">The sequence shown here is derived from an EMBL/GenBank/DDBJ whole genome shotgun (WGS) entry which is preliminary data.</text>
</comment>
<dbReference type="NCBIfam" id="NF040941">
    <property type="entry name" value="GGGWT_bact"/>
    <property type="match status" value="1"/>
</dbReference>
<dbReference type="InterPro" id="IPR014716">
    <property type="entry name" value="Fibrinogen_a/b/g_C_1"/>
</dbReference>
<accession>A0A150PH90</accession>
<evidence type="ECO:0008006" key="3">
    <source>
        <dbReference type="Google" id="ProtNLM"/>
    </source>
</evidence>